<evidence type="ECO:0000259" key="5">
    <source>
        <dbReference type="PROSITE" id="PS50977"/>
    </source>
</evidence>
<evidence type="ECO:0000256" key="1">
    <source>
        <dbReference type="ARBA" id="ARBA00023015"/>
    </source>
</evidence>
<feature type="domain" description="HTH tetR-type" evidence="5">
    <location>
        <begin position="2"/>
        <end position="62"/>
    </location>
</feature>
<dbReference type="RefSeq" id="WP_141197431.1">
    <property type="nucleotide sequence ID" value="NZ_CP041186.1"/>
</dbReference>
<gene>
    <name evidence="6" type="ORF">FIV42_09405</name>
</gene>
<proteinExistence type="predicted"/>
<feature type="DNA-binding region" description="H-T-H motif" evidence="4">
    <location>
        <begin position="25"/>
        <end position="44"/>
    </location>
</feature>
<dbReference type="InterPro" id="IPR054156">
    <property type="entry name" value="YxaF_TetR_C"/>
</dbReference>
<dbReference type="Gene3D" id="1.10.357.10">
    <property type="entry name" value="Tetracycline Repressor, domain 2"/>
    <property type="match status" value="1"/>
</dbReference>
<dbReference type="EMBL" id="CP041186">
    <property type="protein sequence ID" value="QDG50941.1"/>
    <property type="molecule type" value="Genomic_DNA"/>
</dbReference>
<protein>
    <submittedName>
        <fullName evidence="6">TetR/AcrR family transcriptional regulator</fullName>
    </submittedName>
</protein>
<name>A0A4Y6PRK5_PERCE</name>
<keyword evidence="1" id="KW-0805">Transcription regulation</keyword>
<dbReference type="InterPro" id="IPR001647">
    <property type="entry name" value="HTH_TetR"/>
</dbReference>
<dbReference type="AlphaFoldDB" id="A0A4Y6PRK5"/>
<keyword evidence="7" id="KW-1185">Reference proteome</keyword>
<dbReference type="SUPFAM" id="SSF46689">
    <property type="entry name" value="Homeodomain-like"/>
    <property type="match status" value="1"/>
</dbReference>
<keyword evidence="3" id="KW-0804">Transcription</keyword>
<dbReference type="InterPro" id="IPR036271">
    <property type="entry name" value="Tet_transcr_reg_TetR-rel_C_sf"/>
</dbReference>
<evidence type="ECO:0000256" key="4">
    <source>
        <dbReference type="PROSITE-ProRule" id="PRU00335"/>
    </source>
</evidence>
<dbReference type="GO" id="GO:0003677">
    <property type="term" value="F:DNA binding"/>
    <property type="evidence" value="ECO:0007669"/>
    <property type="project" value="UniProtKB-UniRule"/>
</dbReference>
<dbReference type="PROSITE" id="PS50977">
    <property type="entry name" value="HTH_TETR_2"/>
    <property type="match status" value="1"/>
</dbReference>
<keyword evidence="2 4" id="KW-0238">DNA-binding</keyword>
<dbReference type="OrthoDB" id="9809772at2"/>
<evidence type="ECO:0000313" key="6">
    <source>
        <dbReference type="EMBL" id="QDG50941.1"/>
    </source>
</evidence>
<reference evidence="6 7" key="1">
    <citation type="submission" date="2019-06" db="EMBL/GenBank/DDBJ databases">
        <title>Persicimonas caeni gen. nov., sp. nov., a predatory bacterium isolated from solar saltern.</title>
        <authorList>
            <person name="Wang S."/>
        </authorList>
    </citation>
    <scope>NUCLEOTIDE SEQUENCE [LARGE SCALE GENOMIC DNA]</scope>
    <source>
        <strain evidence="6 7">YN101</strain>
    </source>
</reference>
<evidence type="ECO:0000256" key="2">
    <source>
        <dbReference type="ARBA" id="ARBA00023125"/>
    </source>
</evidence>
<accession>A0A5B8Y2N1</accession>
<organism evidence="6 7">
    <name type="scientific">Persicimonas caeni</name>
    <dbReference type="NCBI Taxonomy" id="2292766"/>
    <lineage>
        <taxon>Bacteria</taxon>
        <taxon>Deltaproteobacteria</taxon>
        <taxon>Bradymonadales</taxon>
        <taxon>Bradymonadaceae</taxon>
        <taxon>Persicimonas</taxon>
    </lineage>
</organism>
<dbReference type="PANTHER" id="PTHR47506:SF3">
    <property type="entry name" value="HTH-TYPE TRANSCRIPTIONAL REGULATOR LMRA"/>
    <property type="match status" value="1"/>
</dbReference>
<evidence type="ECO:0000313" key="7">
    <source>
        <dbReference type="Proteomes" id="UP000315995"/>
    </source>
</evidence>
<dbReference type="PANTHER" id="PTHR47506">
    <property type="entry name" value="TRANSCRIPTIONAL REGULATORY PROTEIN"/>
    <property type="match status" value="1"/>
</dbReference>
<accession>A0A4Y6PRK5</accession>
<dbReference type="Pfam" id="PF21993">
    <property type="entry name" value="TetR_C_13_2"/>
    <property type="match status" value="1"/>
</dbReference>
<evidence type="ECO:0000256" key="3">
    <source>
        <dbReference type="ARBA" id="ARBA00023163"/>
    </source>
</evidence>
<dbReference type="Proteomes" id="UP000315995">
    <property type="component" value="Chromosome"/>
</dbReference>
<dbReference type="InterPro" id="IPR009057">
    <property type="entry name" value="Homeodomain-like_sf"/>
</dbReference>
<dbReference type="Pfam" id="PF00440">
    <property type="entry name" value="TetR_N"/>
    <property type="match status" value="1"/>
</dbReference>
<sequence>MSKKRDDIIDTTSDLLERQGYFATGLNQIVEESGAPKGSLYYYFPGGKDEICEEAIRRSGASLEKSIDRAMSEADTAAEGIAALVEGISRAMEASNFGAGGPLTTVATETAGQNERLNNACEEIYESWRATFERYIRKDGIDSIRAERLSTLVLATMEGAIILSRTYKSTEPLQRAGAELRELLEFAR</sequence>
<dbReference type="SUPFAM" id="SSF48498">
    <property type="entry name" value="Tetracyclin repressor-like, C-terminal domain"/>
    <property type="match status" value="1"/>
</dbReference>